<name>A0A501PZA9_9FLAO</name>
<dbReference type="GO" id="GO:0003700">
    <property type="term" value="F:DNA-binding transcription factor activity"/>
    <property type="evidence" value="ECO:0007669"/>
    <property type="project" value="InterPro"/>
</dbReference>
<organism evidence="5 6">
    <name type="scientific">Flavobacterium microcysteis</name>
    <dbReference type="NCBI Taxonomy" id="2596891"/>
    <lineage>
        <taxon>Bacteria</taxon>
        <taxon>Pseudomonadati</taxon>
        <taxon>Bacteroidota</taxon>
        <taxon>Flavobacteriia</taxon>
        <taxon>Flavobacteriales</taxon>
        <taxon>Flavobacteriaceae</taxon>
        <taxon>Flavobacterium</taxon>
    </lineage>
</organism>
<dbReference type="OrthoDB" id="2600165at2"/>
<keyword evidence="2" id="KW-0238">DNA-binding</keyword>
<keyword evidence="6" id="KW-1185">Reference proteome</keyword>
<evidence type="ECO:0000313" key="5">
    <source>
        <dbReference type="EMBL" id="TPD65384.1"/>
    </source>
</evidence>
<dbReference type="InterPro" id="IPR009057">
    <property type="entry name" value="Homeodomain-like_sf"/>
</dbReference>
<sequence>MDKLYNIPGFLKYLNLGAPKSDFVHAVQFDSEDRILLQSKPVAIDFYILAIKTNKDIPQSEGMSSSYVYLDGPNKTLEWNFSSSFSGYALFISDKLLAKHAKEYNFMNYNNHEALFVTDEEKAILLDLFEKAHQEYLKANFSKEVIVSYTALILSYTYEFYKRQFESRSKLYNKVVADFYSQLDTYFNEGSKMLILPSVTYFAQKANLTANYFGDLIKYFTGSSPQEHIHQYIIQIAKSKLRQSDLTISEIAYSLGFEYPTYFTRFFRKETGITPTVFRNQ</sequence>
<evidence type="ECO:0000259" key="4">
    <source>
        <dbReference type="PROSITE" id="PS01124"/>
    </source>
</evidence>
<dbReference type="PROSITE" id="PS01124">
    <property type="entry name" value="HTH_ARAC_FAMILY_2"/>
    <property type="match status" value="1"/>
</dbReference>
<evidence type="ECO:0000256" key="2">
    <source>
        <dbReference type="ARBA" id="ARBA00023125"/>
    </source>
</evidence>
<dbReference type="GO" id="GO:0043565">
    <property type="term" value="F:sequence-specific DNA binding"/>
    <property type="evidence" value="ECO:0007669"/>
    <property type="project" value="InterPro"/>
</dbReference>
<evidence type="ECO:0000256" key="1">
    <source>
        <dbReference type="ARBA" id="ARBA00023015"/>
    </source>
</evidence>
<protein>
    <submittedName>
        <fullName evidence="5">Helix-turn-helix domain-containing protein</fullName>
    </submittedName>
</protein>
<dbReference type="SUPFAM" id="SSF46689">
    <property type="entry name" value="Homeodomain-like"/>
    <property type="match status" value="1"/>
</dbReference>
<dbReference type="AlphaFoldDB" id="A0A501PZA9"/>
<keyword evidence="3" id="KW-0804">Transcription</keyword>
<dbReference type="Pfam" id="PF12833">
    <property type="entry name" value="HTH_18"/>
    <property type="match status" value="1"/>
</dbReference>
<dbReference type="InterPro" id="IPR020449">
    <property type="entry name" value="Tscrpt_reg_AraC-type_HTH"/>
</dbReference>
<accession>A0A501PZA9</accession>
<dbReference type="PANTHER" id="PTHR43280">
    <property type="entry name" value="ARAC-FAMILY TRANSCRIPTIONAL REGULATOR"/>
    <property type="match status" value="1"/>
</dbReference>
<proteinExistence type="predicted"/>
<dbReference type="InterPro" id="IPR018060">
    <property type="entry name" value="HTH_AraC"/>
</dbReference>
<dbReference type="PANTHER" id="PTHR43280:SF32">
    <property type="entry name" value="TRANSCRIPTIONAL REGULATORY PROTEIN"/>
    <property type="match status" value="1"/>
</dbReference>
<dbReference type="RefSeq" id="WP_140001625.1">
    <property type="nucleotide sequence ID" value="NZ_VFJE01000056.1"/>
</dbReference>
<reference evidence="5 6" key="2">
    <citation type="submission" date="2019-06" db="EMBL/GenBank/DDBJ databases">
        <authorList>
            <person name="Seo Y."/>
        </authorList>
    </citation>
    <scope>NUCLEOTIDE SEQUENCE [LARGE SCALE GENOMIC DNA]</scope>
    <source>
        <strain evidence="5 6">MaA-Y11</strain>
    </source>
</reference>
<dbReference type="SMART" id="SM00342">
    <property type="entry name" value="HTH_ARAC"/>
    <property type="match status" value="1"/>
</dbReference>
<dbReference type="PRINTS" id="PR00032">
    <property type="entry name" value="HTHARAC"/>
</dbReference>
<reference evidence="5 6" key="1">
    <citation type="submission" date="2019-06" db="EMBL/GenBank/DDBJ databases">
        <title>Flavobacterium sp. MaA-Y11 from geoumgang.</title>
        <authorList>
            <person name="Jeong S."/>
        </authorList>
    </citation>
    <scope>NUCLEOTIDE SEQUENCE [LARGE SCALE GENOMIC DNA]</scope>
    <source>
        <strain evidence="5 6">MaA-Y11</strain>
    </source>
</reference>
<evidence type="ECO:0000256" key="3">
    <source>
        <dbReference type="ARBA" id="ARBA00023163"/>
    </source>
</evidence>
<evidence type="ECO:0000313" key="6">
    <source>
        <dbReference type="Proteomes" id="UP000319175"/>
    </source>
</evidence>
<gene>
    <name evidence="5" type="ORF">FJA49_14390</name>
</gene>
<dbReference type="EMBL" id="VFJE01000056">
    <property type="protein sequence ID" value="TPD65384.1"/>
    <property type="molecule type" value="Genomic_DNA"/>
</dbReference>
<dbReference type="Gene3D" id="1.10.10.60">
    <property type="entry name" value="Homeodomain-like"/>
    <property type="match status" value="1"/>
</dbReference>
<comment type="caution">
    <text evidence="5">The sequence shown here is derived from an EMBL/GenBank/DDBJ whole genome shotgun (WGS) entry which is preliminary data.</text>
</comment>
<keyword evidence="1" id="KW-0805">Transcription regulation</keyword>
<dbReference type="Proteomes" id="UP000319175">
    <property type="component" value="Unassembled WGS sequence"/>
</dbReference>
<feature type="domain" description="HTH araC/xylS-type" evidence="4">
    <location>
        <begin position="181"/>
        <end position="281"/>
    </location>
</feature>